<dbReference type="AlphaFoldDB" id="A0A2I2Y2W8"/>
<keyword evidence="5" id="KW-0053">Apoptosis</keyword>
<sequence>MWRLRRAAVACEVCQSLVKHSSGIKGSLPLQKLHLVSRSIYHSHHPTLKLQRPQLRTSFQQFSSLTNLPLRKLKVSPIKYGYQPRRNFWPARLATRLLKLRYLILGSAVGGGYTAKKTFDQWKDMIPDLSEYKWIVPDIVWEIDEYIDFEKIRKALPNSEDLVKLAPDFDKIVESLSLLKDFFTSGSPGETAFRATDHGSESDKHFRKGLLGELILLQQQIQEHEEEARRAAGQYSTSYAQQKRKVSDKEKIDQLQEELLHTQLKYQRILERLEKENKELRKLVLQKDDKGIHHRKLKKSLIDMYSEVLDVLSDYDASYNTQDHLPRVVVVGDQSAGKTSVLEMIAQARIFPRGSGEMMTRSPVKVTLSEGPHHVALFKDSSREFDLTKEEDLAALRHEIELRMRKNVKEGCTVSPETISLNVKGPGLQRMVLVDLPGVINTVTSGMAPDTKETIFSISKAYMQNPNAIILCIQDGSVDAERSIVTDLVSQMDPHGRRTIFVLTKVDLAEKNVASPSRIQQIIEGKLFPMKALGYFAVVTGKGNSSESIEAIREYEEEFFQNSKLLKTSMLKAHQVTTRNLSLAVSDCFWKMVRESVEQQADSFKATRFNLETEWKNNYPRLRELDRNELFEKAKNEILDEVISLSQVTPKHWEEILQQSLWERVSTHVIENIYLPAAQTMNSGTFNTTVDIKLKQWTDKQLPNKAVEVAWETLQEEFSRFMTEPKGKEHDDIFDKLKEAVKEESIKRHKWNDFAEDSLRVIQHNALEDRSISDKQQWDAAIYFMEEALQARLKDTENAIENMVGPDWKKRWLYWKNRTQEQCVHNETKNELEKMLKCNEEHPAYLASDEITTVRKNLESRGVEVDPSLIKDTWHQVYRRHFLKTALNHCNLCRRGFYYYQRHFVDSELECNDVVLFWRIQRMLAITANTLRQQLTNTEVRRLEKNVKEVLEDFAEDGEKKIKLLTGKRVQLAEDLKKVREIQEKLDAFIEALHQEK</sequence>
<dbReference type="Gene3D" id="3.40.50.300">
    <property type="entry name" value="P-loop containing nucleotide triphosphate hydrolases"/>
    <property type="match status" value="1"/>
</dbReference>
<evidence type="ECO:0000256" key="20">
    <source>
        <dbReference type="SAM" id="Coils"/>
    </source>
</evidence>
<keyword evidence="4" id="KW-0812">Transmembrane</keyword>
<dbReference type="GeneTree" id="ENSGT00550000074851"/>
<keyword evidence="15" id="KW-0472">Membrane</keyword>
<dbReference type="Bgee" id="ENSGGOG00000006549">
    <property type="expression patterns" value="Expressed in frontal cortex and 6 other cell types or tissues"/>
</dbReference>
<proteinExistence type="predicted"/>
<dbReference type="InterPro" id="IPR045063">
    <property type="entry name" value="Dynamin_N"/>
</dbReference>
<evidence type="ECO:0000256" key="15">
    <source>
        <dbReference type="ARBA" id="ARBA00023136"/>
    </source>
</evidence>
<dbReference type="FunFam" id="3.40.50.300:FF:000171">
    <property type="entry name" value="Dynamin-like 120 kDa protein, mitochondrial"/>
    <property type="match status" value="1"/>
</dbReference>
<dbReference type="RefSeq" id="XP_004038271.1">
    <property type="nucleotide sequence ID" value="XM_004038223.5"/>
</dbReference>
<dbReference type="InterPro" id="IPR022812">
    <property type="entry name" value="Dynamin"/>
</dbReference>
<dbReference type="EMBL" id="CABD030026311">
    <property type="status" value="NOT_ANNOTATED_CDS"/>
    <property type="molecule type" value="Genomic_DNA"/>
</dbReference>
<dbReference type="PRINTS" id="PR00195">
    <property type="entry name" value="DYNAMIN"/>
</dbReference>
<dbReference type="Pfam" id="PF19434">
    <property type="entry name" value="OPA1_C"/>
    <property type="match status" value="1"/>
</dbReference>
<evidence type="ECO:0000256" key="2">
    <source>
        <dbReference type="ARBA" id="ARBA00004569"/>
    </source>
</evidence>
<keyword evidence="14" id="KW-0342">GTP-binding</keyword>
<gene>
    <name evidence="22" type="primary">OPA1</name>
</gene>
<reference evidence="22" key="3">
    <citation type="submission" date="2025-08" db="UniProtKB">
        <authorList>
            <consortium name="Ensembl"/>
        </authorList>
    </citation>
    <scope>IDENTIFICATION</scope>
</reference>
<evidence type="ECO:0000256" key="4">
    <source>
        <dbReference type="ARBA" id="ARBA00022692"/>
    </source>
</evidence>
<dbReference type="Pfam" id="PF00350">
    <property type="entry name" value="Dynamin_N"/>
    <property type="match status" value="1"/>
</dbReference>
<keyword evidence="7" id="KW-0999">Mitochondrion inner membrane</keyword>
<dbReference type="CTD" id="4976"/>
<evidence type="ECO:0000256" key="16">
    <source>
        <dbReference type="ARBA" id="ARBA00023157"/>
    </source>
</evidence>
<keyword evidence="23" id="KW-1185">Reference proteome</keyword>
<dbReference type="PANTHER" id="PTHR11566:SF67">
    <property type="entry name" value="DYNAMIN-LIKE 120 KDA PROTEIN, MITOCHONDRIAL"/>
    <property type="match status" value="1"/>
</dbReference>
<comment type="subcellular location">
    <subcellularLocation>
        <location evidence="1">Mitochondrion inner membrane</location>
        <topology evidence="1">Single-pass membrane protein</topology>
    </subcellularLocation>
    <subcellularLocation>
        <location evidence="2">Mitochondrion intermembrane space</location>
    </subcellularLocation>
</comment>
<evidence type="ECO:0000256" key="12">
    <source>
        <dbReference type="ARBA" id="ARBA00023121"/>
    </source>
</evidence>
<keyword evidence="10" id="KW-1133">Transmembrane helix</keyword>
<dbReference type="Ensembl" id="ENSGGOT00000060827.1">
    <property type="protein sequence ID" value="ENSGGOP00000029243.1"/>
    <property type="gene ID" value="ENSGGOG00000006549.3"/>
</dbReference>
<keyword evidence="9" id="KW-0809">Transit peptide</keyword>
<keyword evidence="16" id="KW-1015">Disulfide bond</keyword>
<evidence type="ECO:0000256" key="6">
    <source>
        <dbReference type="ARBA" id="ARBA00022741"/>
    </source>
</evidence>
<feature type="coiled-coil region" evidence="20">
    <location>
        <begin position="207"/>
        <end position="290"/>
    </location>
</feature>
<evidence type="ECO:0000313" key="22">
    <source>
        <dbReference type="Ensembl" id="ENSGGOP00000029243.1"/>
    </source>
</evidence>
<evidence type="ECO:0000256" key="18">
    <source>
        <dbReference type="ARBA" id="ARBA00048040"/>
    </source>
</evidence>
<evidence type="ECO:0000259" key="21">
    <source>
        <dbReference type="PROSITE" id="PS51718"/>
    </source>
</evidence>
<dbReference type="EMBL" id="CABD030026309">
    <property type="status" value="NOT_ANNOTATED_CDS"/>
    <property type="molecule type" value="Genomic_DNA"/>
</dbReference>
<accession>A0A2I2Y2W8</accession>
<dbReference type="InterPro" id="IPR030381">
    <property type="entry name" value="G_DYNAMIN_dom"/>
</dbReference>
<dbReference type="GO" id="GO:0008289">
    <property type="term" value="F:lipid binding"/>
    <property type="evidence" value="ECO:0007669"/>
    <property type="project" value="UniProtKB-KW"/>
</dbReference>
<dbReference type="InterPro" id="IPR027417">
    <property type="entry name" value="P-loop_NTPase"/>
</dbReference>
<dbReference type="GO" id="GO:0005525">
    <property type="term" value="F:GTP binding"/>
    <property type="evidence" value="ECO:0007669"/>
    <property type="project" value="UniProtKB-KW"/>
</dbReference>
<feature type="domain" description="Dynamin-type G" evidence="21">
    <location>
        <begin position="322"/>
        <end position="598"/>
    </location>
</feature>
<dbReference type="CDD" id="cd08771">
    <property type="entry name" value="DLP_1"/>
    <property type="match status" value="1"/>
</dbReference>
<evidence type="ECO:0000256" key="3">
    <source>
        <dbReference type="ARBA" id="ARBA00011980"/>
    </source>
</evidence>
<dbReference type="PROSITE" id="PS51718">
    <property type="entry name" value="G_DYNAMIN_2"/>
    <property type="match status" value="1"/>
</dbReference>
<evidence type="ECO:0000256" key="17">
    <source>
        <dbReference type="ARBA" id="ARBA00044791"/>
    </source>
</evidence>
<reference evidence="23" key="1">
    <citation type="submission" date="2011-05" db="EMBL/GenBank/DDBJ databases">
        <title>Insights into the evolution of the great apes provided by the gorilla genome.</title>
        <authorList>
            <person name="Scally A."/>
        </authorList>
    </citation>
    <scope>NUCLEOTIDE SEQUENCE [LARGE SCALE GENOMIC DNA]</scope>
</reference>
<dbReference type="InterPro" id="IPR045817">
    <property type="entry name" value="OPA1_C"/>
</dbReference>
<dbReference type="RefSeq" id="XP_055238660.1">
    <property type="nucleotide sequence ID" value="XM_055382685.2"/>
</dbReference>
<dbReference type="SUPFAM" id="SSF52540">
    <property type="entry name" value="P-loop containing nucleoside triphosphate hydrolases"/>
    <property type="match status" value="1"/>
</dbReference>
<protein>
    <recommendedName>
        <fullName evidence="17">Dynamin-like GTPase OPA1, mitochondrial</fullName>
        <ecNumber evidence="3">3.6.5.5</ecNumber>
    </recommendedName>
</protein>
<dbReference type="GeneID" id="101134198"/>
<dbReference type="GO" id="GO:0006915">
    <property type="term" value="P:apoptotic process"/>
    <property type="evidence" value="ECO:0007669"/>
    <property type="project" value="UniProtKB-KW"/>
</dbReference>
<evidence type="ECO:0000256" key="5">
    <source>
        <dbReference type="ARBA" id="ARBA00022703"/>
    </source>
</evidence>
<dbReference type="GO" id="GO:0005758">
    <property type="term" value="C:mitochondrial intermembrane space"/>
    <property type="evidence" value="ECO:0007669"/>
    <property type="project" value="UniProtKB-SubCell"/>
</dbReference>
<keyword evidence="13" id="KW-0496">Mitochondrion</keyword>
<dbReference type="Proteomes" id="UP000001519">
    <property type="component" value="Chromosome 3"/>
</dbReference>
<evidence type="ECO:0000256" key="7">
    <source>
        <dbReference type="ARBA" id="ARBA00022792"/>
    </source>
</evidence>
<dbReference type="EMBL" id="CABD030026310">
    <property type="status" value="NOT_ANNOTATED_CDS"/>
    <property type="molecule type" value="Genomic_DNA"/>
</dbReference>
<dbReference type="PANTHER" id="PTHR11566">
    <property type="entry name" value="DYNAMIN"/>
    <property type="match status" value="1"/>
</dbReference>
<evidence type="ECO:0000256" key="14">
    <source>
        <dbReference type="ARBA" id="ARBA00023134"/>
    </source>
</evidence>
<keyword evidence="11 20" id="KW-0175">Coiled coil</keyword>
<comment type="catalytic activity">
    <reaction evidence="18">
        <text>GTP + H2O = GDP + phosphate + H(+)</text>
        <dbReference type="Rhea" id="RHEA:19669"/>
        <dbReference type="ChEBI" id="CHEBI:15377"/>
        <dbReference type="ChEBI" id="CHEBI:15378"/>
        <dbReference type="ChEBI" id="CHEBI:37565"/>
        <dbReference type="ChEBI" id="CHEBI:43474"/>
        <dbReference type="ChEBI" id="CHEBI:58189"/>
        <dbReference type="EC" id="3.6.5.5"/>
    </reaction>
</comment>
<evidence type="ECO:0000256" key="10">
    <source>
        <dbReference type="ARBA" id="ARBA00022989"/>
    </source>
</evidence>
<name>A0A2I2Y2W8_GORGO</name>
<comment type="subunit">
    <text evidence="19">Oligomeric complex consisting of membrane-bound and soluble forms of OPA1. Interacts with RCC1L; RCC1L acts as a guanine nucleotide exchange factor (GEF) for OPA1 by exchanging bound GDP for free GTP. Interacts with CHCHD3 and IMMT; these interactions occur preferentially with soluble OPA1 forms. Interacts with PRELID1.</text>
</comment>
<evidence type="ECO:0000256" key="1">
    <source>
        <dbReference type="ARBA" id="ARBA00004434"/>
    </source>
</evidence>
<dbReference type="EC" id="3.6.5.5" evidence="3"/>
<dbReference type="SMART" id="SM00053">
    <property type="entry name" value="DYNc"/>
    <property type="match status" value="1"/>
</dbReference>
<keyword evidence="6" id="KW-0547">Nucleotide-binding</keyword>
<evidence type="ECO:0000256" key="11">
    <source>
        <dbReference type="ARBA" id="ARBA00023054"/>
    </source>
</evidence>
<dbReference type="GO" id="GO:0005743">
    <property type="term" value="C:mitochondrial inner membrane"/>
    <property type="evidence" value="ECO:0007669"/>
    <property type="project" value="UniProtKB-SubCell"/>
</dbReference>
<keyword evidence="8" id="KW-0378">Hydrolase</keyword>
<organism evidence="22 23">
    <name type="scientific">Gorilla gorilla gorilla</name>
    <name type="common">Western lowland gorilla</name>
    <dbReference type="NCBI Taxonomy" id="9595"/>
    <lineage>
        <taxon>Eukaryota</taxon>
        <taxon>Metazoa</taxon>
        <taxon>Chordata</taxon>
        <taxon>Craniata</taxon>
        <taxon>Vertebrata</taxon>
        <taxon>Euteleostomi</taxon>
        <taxon>Mammalia</taxon>
        <taxon>Eutheria</taxon>
        <taxon>Euarchontoglires</taxon>
        <taxon>Primates</taxon>
        <taxon>Haplorrhini</taxon>
        <taxon>Catarrhini</taxon>
        <taxon>Hominidae</taxon>
        <taxon>Gorilla</taxon>
    </lineage>
</organism>
<dbReference type="GO" id="GO:0010821">
    <property type="term" value="P:regulation of mitochondrion organization"/>
    <property type="evidence" value="ECO:0007669"/>
    <property type="project" value="UniProtKB-ARBA"/>
</dbReference>
<reference evidence="22" key="4">
    <citation type="submission" date="2025-09" db="UniProtKB">
        <authorList>
            <consortium name="Ensembl"/>
        </authorList>
    </citation>
    <scope>IDENTIFICATION</scope>
</reference>
<reference evidence="22 23" key="2">
    <citation type="journal article" date="2012" name="Nature">
        <title>Insights into hominid evolution from the gorilla genome sequence.</title>
        <authorList>
            <person name="Scally A."/>
            <person name="Dutheil J.Y."/>
            <person name="Hillier L.W."/>
            <person name="Jordan G.E."/>
            <person name="Goodhead I."/>
            <person name="Herrero J."/>
            <person name="Hobolth A."/>
            <person name="Lappalainen T."/>
            <person name="Mailund T."/>
            <person name="Marques-Bonet T."/>
            <person name="McCarthy S."/>
            <person name="Montgomery S.H."/>
            <person name="Schwalie P.C."/>
            <person name="Tang Y.A."/>
            <person name="Ward M.C."/>
            <person name="Xue Y."/>
            <person name="Yngvadottir B."/>
            <person name="Alkan C."/>
            <person name="Andersen L.N."/>
            <person name="Ayub Q."/>
            <person name="Ball E.V."/>
            <person name="Beal K."/>
            <person name="Bradley B.J."/>
            <person name="Chen Y."/>
            <person name="Clee C.M."/>
            <person name="Fitzgerald S."/>
            <person name="Graves T.A."/>
            <person name="Gu Y."/>
            <person name="Heath P."/>
            <person name="Heger A."/>
            <person name="Karakoc E."/>
            <person name="Kolb-Kokocinski A."/>
            <person name="Laird G.K."/>
            <person name="Lunter G."/>
            <person name="Meader S."/>
            <person name="Mort M."/>
            <person name="Mullikin J.C."/>
            <person name="Munch K."/>
            <person name="O'Connor T.D."/>
            <person name="Phillips A.D."/>
            <person name="Prado-Martinez J."/>
            <person name="Rogers A.S."/>
            <person name="Sajjadian S."/>
            <person name="Schmidt D."/>
            <person name="Shaw K."/>
            <person name="Simpson J.T."/>
            <person name="Stenson P.D."/>
            <person name="Turner D.J."/>
            <person name="Vigilant L."/>
            <person name="Vilella A.J."/>
            <person name="Whitener W."/>
            <person name="Zhu B."/>
            <person name="Cooper D.N."/>
            <person name="de Jong P."/>
            <person name="Dermitzakis E.T."/>
            <person name="Eichler E.E."/>
            <person name="Flicek P."/>
            <person name="Goldman N."/>
            <person name="Mundy N.I."/>
            <person name="Ning Z."/>
            <person name="Odom D.T."/>
            <person name="Ponting C.P."/>
            <person name="Quail M.A."/>
            <person name="Ryder O.A."/>
            <person name="Searle S.M."/>
            <person name="Warren W.C."/>
            <person name="Wilson R.K."/>
            <person name="Schierup M.H."/>
            <person name="Rogers J."/>
            <person name="Tyler-Smith C."/>
            <person name="Durbin R."/>
        </authorList>
    </citation>
    <scope>NUCLEOTIDE SEQUENCE [LARGE SCALE GENOMIC DNA]</scope>
</reference>
<evidence type="ECO:0000256" key="9">
    <source>
        <dbReference type="ARBA" id="ARBA00022946"/>
    </source>
</evidence>
<dbReference type="GO" id="GO:0003924">
    <property type="term" value="F:GTPase activity"/>
    <property type="evidence" value="ECO:0007669"/>
    <property type="project" value="InterPro"/>
</dbReference>
<evidence type="ECO:0000256" key="13">
    <source>
        <dbReference type="ARBA" id="ARBA00023128"/>
    </source>
</evidence>
<evidence type="ECO:0000256" key="19">
    <source>
        <dbReference type="ARBA" id="ARBA00064015"/>
    </source>
</evidence>
<dbReference type="EMBL" id="CABD030026313">
    <property type="status" value="NOT_ANNOTATED_CDS"/>
    <property type="molecule type" value="Genomic_DNA"/>
</dbReference>
<evidence type="ECO:0000256" key="8">
    <source>
        <dbReference type="ARBA" id="ARBA00022801"/>
    </source>
</evidence>
<dbReference type="EMBL" id="CABD030026312">
    <property type="status" value="NOT_ANNOTATED_CDS"/>
    <property type="molecule type" value="Genomic_DNA"/>
</dbReference>
<keyword evidence="12" id="KW-0446">Lipid-binding</keyword>
<dbReference type="InterPro" id="IPR001401">
    <property type="entry name" value="Dynamin_GTPase"/>
</dbReference>
<evidence type="ECO:0000313" key="23">
    <source>
        <dbReference type="Proteomes" id="UP000001519"/>
    </source>
</evidence>